<dbReference type="Proteomes" id="UP000000724">
    <property type="component" value="Contig Pc00c12"/>
</dbReference>
<feature type="domain" description="Zn(2)-C6 fungal-type" evidence="9">
    <location>
        <begin position="89"/>
        <end position="118"/>
    </location>
</feature>
<dbReference type="PROSITE" id="PS50048">
    <property type="entry name" value="ZN2_CY6_FUNGAL_2"/>
    <property type="match status" value="1"/>
</dbReference>
<keyword evidence="4" id="KW-0238">DNA-binding</keyword>
<dbReference type="SMART" id="SM00355">
    <property type="entry name" value="ZnF_C2H2"/>
    <property type="match status" value="2"/>
</dbReference>
<dbReference type="InterPro" id="IPR036236">
    <property type="entry name" value="Znf_C2H2_sf"/>
</dbReference>
<dbReference type="SUPFAM" id="SSF57667">
    <property type="entry name" value="beta-beta-alpha zinc fingers"/>
    <property type="match status" value="1"/>
</dbReference>
<keyword evidence="3" id="KW-0805">Transcription regulation</keyword>
<dbReference type="OrthoDB" id="654211at2759"/>
<gene>
    <name evidence="11" type="ORF">Pc12g09540</name>
    <name evidence="11" type="ORF">PCH_Pc12g09540</name>
</gene>
<evidence type="ECO:0000256" key="3">
    <source>
        <dbReference type="ARBA" id="ARBA00023015"/>
    </source>
</evidence>
<dbReference type="PROSITE" id="PS00028">
    <property type="entry name" value="ZINC_FINGER_C2H2_1"/>
    <property type="match status" value="1"/>
</dbReference>
<evidence type="ECO:0000256" key="5">
    <source>
        <dbReference type="ARBA" id="ARBA00023163"/>
    </source>
</evidence>
<dbReference type="OMA" id="KSCKARV"/>
<evidence type="ECO:0000259" key="10">
    <source>
        <dbReference type="PROSITE" id="PS50157"/>
    </source>
</evidence>
<keyword evidence="2" id="KW-0862">Zinc</keyword>
<evidence type="ECO:0000256" key="7">
    <source>
        <dbReference type="PROSITE-ProRule" id="PRU00042"/>
    </source>
</evidence>
<dbReference type="VEuPathDB" id="FungiDB:PCH_Pc12g09540"/>
<organism evidence="11 12">
    <name type="scientific">Penicillium rubens (strain ATCC 28089 / DSM 1075 / NRRL 1951 / Wisconsin 54-1255)</name>
    <name type="common">Penicillium chrysogenum</name>
    <dbReference type="NCBI Taxonomy" id="500485"/>
    <lineage>
        <taxon>Eukaryota</taxon>
        <taxon>Fungi</taxon>
        <taxon>Dikarya</taxon>
        <taxon>Ascomycota</taxon>
        <taxon>Pezizomycotina</taxon>
        <taxon>Eurotiomycetes</taxon>
        <taxon>Eurotiomycetidae</taxon>
        <taxon>Eurotiales</taxon>
        <taxon>Aspergillaceae</taxon>
        <taxon>Penicillium</taxon>
        <taxon>Penicillium chrysogenum species complex</taxon>
    </lineage>
</organism>
<dbReference type="Gene3D" id="3.30.160.60">
    <property type="entry name" value="Classic Zinc Finger"/>
    <property type="match status" value="1"/>
</dbReference>
<protein>
    <submittedName>
        <fullName evidence="11">Pc12g09540 protein</fullName>
    </submittedName>
</protein>
<dbReference type="InterPro" id="IPR036864">
    <property type="entry name" value="Zn2-C6_fun-type_DNA-bd_sf"/>
</dbReference>
<keyword evidence="5" id="KW-0804">Transcription</keyword>
<evidence type="ECO:0000256" key="6">
    <source>
        <dbReference type="ARBA" id="ARBA00023242"/>
    </source>
</evidence>
<evidence type="ECO:0000256" key="2">
    <source>
        <dbReference type="ARBA" id="ARBA00022833"/>
    </source>
</evidence>
<dbReference type="BioCyc" id="PCHR:PC12G09540-MONOMER"/>
<accession>B6GZI2</accession>
<evidence type="ECO:0000313" key="11">
    <source>
        <dbReference type="EMBL" id="CAP80581.1"/>
    </source>
</evidence>
<dbReference type="PROSITE" id="PS50157">
    <property type="entry name" value="ZINC_FINGER_C2H2_2"/>
    <property type="match status" value="1"/>
</dbReference>
<keyword evidence="1" id="KW-0479">Metal-binding</keyword>
<evidence type="ECO:0000256" key="1">
    <source>
        <dbReference type="ARBA" id="ARBA00022723"/>
    </source>
</evidence>
<sequence length="182" mass="20526">MKRQVQKPETRTGPRMWKCKECSSSFQRLDHMKRHALTHHTVKSHLCLFCGSSFSRGDVLRRHWKSCKARVEGGYEIPEPERGGKHKRACDSCASLRKACNGEMPCAECTQRAKQCAYQRLLDDELPLPSTSQALPETRDVERASSSNDAPKVSESSWDLGPATLYPPHMKIIAGRQKFALG</sequence>
<keyword evidence="6" id="KW-0539">Nucleus</keyword>
<dbReference type="Gene3D" id="4.10.240.10">
    <property type="entry name" value="Zn(2)-C6 fungal-type DNA-binding domain"/>
    <property type="match status" value="1"/>
</dbReference>
<feature type="region of interest" description="Disordered" evidence="8">
    <location>
        <begin position="128"/>
        <end position="161"/>
    </location>
</feature>
<dbReference type="PANTHER" id="PTHR47660">
    <property type="entry name" value="TRANSCRIPTION FACTOR WITH C2H2 AND ZN(2)-CYS(6) DNA BINDING DOMAIN (EUROFUNG)-RELATED-RELATED"/>
    <property type="match status" value="1"/>
</dbReference>
<evidence type="ECO:0000256" key="4">
    <source>
        <dbReference type="ARBA" id="ARBA00023125"/>
    </source>
</evidence>
<dbReference type="InterPro" id="IPR001138">
    <property type="entry name" value="Zn2Cys6_DnaBD"/>
</dbReference>
<feature type="compositionally biased region" description="Polar residues" evidence="8">
    <location>
        <begin position="144"/>
        <end position="157"/>
    </location>
</feature>
<dbReference type="Pfam" id="PF00172">
    <property type="entry name" value="Zn_clus"/>
    <property type="match status" value="1"/>
</dbReference>
<dbReference type="SUPFAM" id="SSF57701">
    <property type="entry name" value="Zn2/Cys6 DNA-binding domain"/>
    <property type="match status" value="1"/>
</dbReference>
<dbReference type="GO" id="GO:0008270">
    <property type="term" value="F:zinc ion binding"/>
    <property type="evidence" value="ECO:0007669"/>
    <property type="project" value="UniProtKB-KW"/>
</dbReference>
<proteinExistence type="predicted"/>
<reference evidence="11 12" key="1">
    <citation type="journal article" date="2008" name="Nat. Biotechnol.">
        <title>Genome sequencing and analysis of the filamentous fungus Penicillium chrysogenum.</title>
        <authorList>
            <person name="van den Berg M.A."/>
            <person name="Albang R."/>
            <person name="Albermann K."/>
            <person name="Badger J.H."/>
            <person name="Daran J.-M."/>
            <person name="Driessen A.J.M."/>
            <person name="Garcia-Estrada C."/>
            <person name="Fedorova N.D."/>
            <person name="Harris D.M."/>
            <person name="Heijne W.H.M."/>
            <person name="Joardar V.S."/>
            <person name="Kiel J.A.K.W."/>
            <person name="Kovalchuk A."/>
            <person name="Martin J.F."/>
            <person name="Nierman W.C."/>
            <person name="Nijland J.G."/>
            <person name="Pronk J.T."/>
            <person name="Roubos J.A."/>
            <person name="van der Klei I.J."/>
            <person name="van Peij N.N.M.E."/>
            <person name="Veenhuis M."/>
            <person name="von Doehren H."/>
            <person name="Wagner C."/>
            <person name="Wortman J.R."/>
            <person name="Bovenberg R.A.L."/>
        </authorList>
    </citation>
    <scope>NUCLEOTIDE SEQUENCE [LARGE SCALE GENOMIC DNA]</scope>
    <source>
        <strain evidence="12">ATCC 28089 / DSM 1075 / NRRL 1951 / Wisconsin 54-1255</strain>
    </source>
</reference>
<evidence type="ECO:0000313" key="12">
    <source>
        <dbReference type="Proteomes" id="UP000000724"/>
    </source>
</evidence>
<dbReference type="HOGENOM" id="CLU_1482467_0_0_1"/>
<dbReference type="GO" id="GO:0003677">
    <property type="term" value="F:DNA binding"/>
    <property type="evidence" value="ECO:0007669"/>
    <property type="project" value="UniProtKB-KW"/>
</dbReference>
<dbReference type="InterPro" id="IPR013087">
    <property type="entry name" value="Znf_C2H2_type"/>
</dbReference>
<dbReference type="AlphaFoldDB" id="B6GZI2"/>
<dbReference type="EMBL" id="AM920427">
    <property type="protein sequence ID" value="CAP80581.1"/>
    <property type="molecule type" value="Genomic_DNA"/>
</dbReference>
<evidence type="ECO:0000256" key="8">
    <source>
        <dbReference type="SAM" id="MobiDB-lite"/>
    </source>
</evidence>
<dbReference type="GO" id="GO:0000981">
    <property type="term" value="F:DNA-binding transcription factor activity, RNA polymerase II-specific"/>
    <property type="evidence" value="ECO:0007669"/>
    <property type="project" value="InterPro"/>
</dbReference>
<name>B6GZI2_PENRW</name>
<evidence type="ECO:0000259" key="9">
    <source>
        <dbReference type="PROSITE" id="PS50048"/>
    </source>
</evidence>
<keyword evidence="12" id="KW-1185">Reference proteome</keyword>
<keyword evidence="7" id="KW-0863">Zinc-finger</keyword>
<feature type="domain" description="C2H2-type" evidence="10">
    <location>
        <begin position="17"/>
        <end position="44"/>
    </location>
</feature>